<accession>A0A657LQN1</accession>
<dbReference type="RefSeq" id="WP_071834320.1">
    <property type="nucleotide sequence ID" value="NZ_LSRP01000102.1"/>
</dbReference>
<evidence type="ECO:0000313" key="2">
    <source>
        <dbReference type="EMBL" id="OJF94001.1"/>
    </source>
</evidence>
<proteinExistence type="predicted"/>
<dbReference type="AlphaFoldDB" id="A0A657LQN1"/>
<evidence type="ECO:0000313" key="3">
    <source>
        <dbReference type="Proteomes" id="UP000182661"/>
    </source>
</evidence>
<sequence>MNYPILKSRRKNSPAPLPTEFLPMESAPRDGTKIMLHLVRHTDTGHSDVCTQGYYWPIQANEYGHHWYLTDYTHGRFVESDLKGWAPSPFNRAEL</sequence>
<keyword evidence="3" id="KW-1185">Reference proteome</keyword>
<feature type="region of interest" description="Disordered" evidence="1">
    <location>
        <begin position="1"/>
        <end position="26"/>
    </location>
</feature>
<comment type="caution">
    <text evidence="2">The sequence shown here is derived from an EMBL/GenBank/DDBJ whole genome shotgun (WGS) entry which is preliminary data.</text>
</comment>
<name>A0A657LQN1_9HYPH</name>
<gene>
    <name evidence="2" type="ORF">AX760_20950</name>
</gene>
<protein>
    <submittedName>
        <fullName evidence="2">Uncharacterized protein</fullName>
    </submittedName>
</protein>
<reference evidence="2 3" key="1">
    <citation type="submission" date="2016-02" db="EMBL/GenBank/DDBJ databases">
        <title>Genome sequencing of a beta-galactosidase producing bacteria Rhizobium sp. 59.</title>
        <authorList>
            <person name="Wang D."/>
            <person name="Kot W."/>
            <person name="Qin Y."/>
            <person name="Hansen L."/>
            <person name="Naqvi K."/>
            <person name="Rensing C."/>
        </authorList>
    </citation>
    <scope>NUCLEOTIDE SEQUENCE [LARGE SCALE GENOMIC DNA]</scope>
    <source>
        <strain evidence="2 3">59</strain>
    </source>
</reference>
<organism evidence="2 3">
    <name type="scientific">Pararhizobium antarcticum</name>
    <dbReference type="NCBI Taxonomy" id="1798805"/>
    <lineage>
        <taxon>Bacteria</taxon>
        <taxon>Pseudomonadati</taxon>
        <taxon>Pseudomonadota</taxon>
        <taxon>Alphaproteobacteria</taxon>
        <taxon>Hyphomicrobiales</taxon>
        <taxon>Rhizobiaceae</taxon>
        <taxon>Rhizobium/Agrobacterium group</taxon>
        <taxon>Pararhizobium</taxon>
    </lineage>
</organism>
<evidence type="ECO:0000256" key="1">
    <source>
        <dbReference type="SAM" id="MobiDB-lite"/>
    </source>
</evidence>
<dbReference type="Proteomes" id="UP000182661">
    <property type="component" value="Unassembled WGS sequence"/>
</dbReference>
<dbReference type="OrthoDB" id="5508973at2"/>
<dbReference type="EMBL" id="LSRP01000102">
    <property type="protein sequence ID" value="OJF94001.1"/>
    <property type="molecule type" value="Genomic_DNA"/>
</dbReference>